<dbReference type="AlphaFoldDB" id="A0A0L6JMV7"/>
<organism evidence="2 3">
    <name type="scientific">Pseudobacteroides cellulosolvens ATCC 35603 = DSM 2933</name>
    <dbReference type="NCBI Taxonomy" id="398512"/>
    <lineage>
        <taxon>Bacteria</taxon>
        <taxon>Bacillati</taxon>
        <taxon>Bacillota</taxon>
        <taxon>Clostridia</taxon>
        <taxon>Eubacteriales</taxon>
        <taxon>Oscillospiraceae</taxon>
        <taxon>Pseudobacteroides</taxon>
    </lineage>
</organism>
<keyword evidence="1" id="KW-0812">Transmembrane</keyword>
<comment type="caution">
    <text evidence="2">The sequence shown here is derived from an EMBL/GenBank/DDBJ whole genome shotgun (WGS) entry which is preliminary data.</text>
</comment>
<keyword evidence="1" id="KW-1133">Transmembrane helix</keyword>
<proteinExistence type="predicted"/>
<protein>
    <recommendedName>
        <fullName evidence="4">Prepilin-type N-terminal cleavage/methylation domain-containing protein</fullName>
    </recommendedName>
</protein>
<dbReference type="Pfam" id="PF07963">
    <property type="entry name" value="N_methyl"/>
    <property type="match status" value="1"/>
</dbReference>
<keyword evidence="1" id="KW-0472">Membrane</keyword>
<dbReference type="RefSeq" id="WP_036938238.1">
    <property type="nucleotide sequence ID" value="NZ_JQKC01000006.1"/>
</dbReference>
<dbReference type="STRING" id="398512.Bccel_1972"/>
<name>A0A0L6JMV7_9FIRM</name>
<sequence length="164" mass="18424">MLRGRKGTSLVELLISIAILGVIMVPISTVLYQGFKNYYVESDMLIATQRAREAMDKLIEDIRMNDSSNISIEDSGKILNIVKDDPIKEDLIYKLETIGGSNVLLRNTQNVFKPEENISILEFKAQIQEKTADYDSQIIKVILSIIVGKSDPVTLEGSYRRKTG</sequence>
<dbReference type="EMBL" id="LGTC01000001">
    <property type="protein sequence ID" value="KNY26707.1"/>
    <property type="molecule type" value="Genomic_DNA"/>
</dbReference>
<evidence type="ECO:0000313" key="2">
    <source>
        <dbReference type="EMBL" id="KNY26707.1"/>
    </source>
</evidence>
<evidence type="ECO:0008006" key="4">
    <source>
        <dbReference type="Google" id="ProtNLM"/>
    </source>
</evidence>
<keyword evidence="3" id="KW-1185">Reference proteome</keyword>
<accession>A0A0L6JMV7</accession>
<gene>
    <name evidence="2" type="ORF">Bccel_1972</name>
</gene>
<dbReference type="NCBIfam" id="TIGR02532">
    <property type="entry name" value="IV_pilin_GFxxxE"/>
    <property type="match status" value="1"/>
</dbReference>
<evidence type="ECO:0000256" key="1">
    <source>
        <dbReference type="SAM" id="Phobius"/>
    </source>
</evidence>
<dbReference type="InterPro" id="IPR012902">
    <property type="entry name" value="N_methyl_site"/>
</dbReference>
<feature type="transmembrane region" description="Helical" evidence="1">
    <location>
        <begin position="12"/>
        <end position="35"/>
    </location>
</feature>
<reference evidence="3" key="1">
    <citation type="submission" date="2015-07" db="EMBL/GenBank/DDBJ databases">
        <title>Near-Complete Genome Sequence of the Cellulolytic Bacterium Bacteroides (Pseudobacteroides) cellulosolvens ATCC 35603.</title>
        <authorList>
            <person name="Dassa B."/>
            <person name="Utturkar S.M."/>
            <person name="Klingeman D.M."/>
            <person name="Hurt R.A."/>
            <person name="Keller M."/>
            <person name="Xu J."/>
            <person name="Reddy Y.H.K."/>
            <person name="Borovok I."/>
            <person name="Grinberg I.R."/>
            <person name="Lamed R."/>
            <person name="Zhivin O."/>
            <person name="Bayer E.A."/>
            <person name="Brown S.D."/>
        </authorList>
    </citation>
    <scope>NUCLEOTIDE SEQUENCE [LARGE SCALE GENOMIC DNA]</scope>
    <source>
        <strain evidence="3">DSM 2933</strain>
    </source>
</reference>
<dbReference type="Proteomes" id="UP000036923">
    <property type="component" value="Unassembled WGS sequence"/>
</dbReference>
<evidence type="ECO:0000313" key="3">
    <source>
        <dbReference type="Proteomes" id="UP000036923"/>
    </source>
</evidence>